<dbReference type="EMBL" id="MHLC01000028">
    <property type="protein sequence ID" value="OGZ00698.1"/>
    <property type="molecule type" value="Genomic_DNA"/>
</dbReference>
<keyword evidence="1" id="KW-1133">Transmembrane helix</keyword>
<dbReference type="AlphaFoldDB" id="A0A1G2CJV1"/>
<evidence type="ECO:0000313" key="3">
    <source>
        <dbReference type="Proteomes" id="UP000178495"/>
    </source>
</evidence>
<feature type="transmembrane region" description="Helical" evidence="1">
    <location>
        <begin position="37"/>
        <end position="54"/>
    </location>
</feature>
<evidence type="ECO:0000313" key="2">
    <source>
        <dbReference type="EMBL" id="OGZ00698.1"/>
    </source>
</evidence>
<keyword evidence="1" id="KW-0812">Transmembrane</keyword>
<name>A0A1G2CJV1_9BACT</name>
<sequence length="134" mass="15510">MSVFRSEKIWRILTNIWTLVTIAVIVLNFFAKNGYEFLIGPTTVIYTAVLSLYVTTKEFDRWYEFHDGRHPGEWFVIGWTAVMLILLALYFALGPEYKLSAESVATYLVVLSVFALTQKSKQLHEQKARQKKPS</sequence>
<feature type="transmembrane region" description="Helical" evidence="1">
    <location>
        <begin position="74"/>
        <end position="93"/>
    </location>
</feature>
<feature type="transmembrane region" description="Helical" evidence="1">
    <location>
        <begin position="99"/>
        <end position="117"/>
    </location>
</feature>
<feature type="transmembrane region" description="Helical" evidence="1">
    <location>
        <begin position="12"/>
        <end position="31"/>
    </location>
</feature>
<proteinExistence type="predicted"/>
<keyword evidence="1" id="KW-0472">Membrane</keyword>
<comment type="caution">
    <text evidence="2">The sequence shown here is derived from an EMBL/GenBank/DDBJ whole genome shotgun (WGS) entry which is preliminary data.</text>
</comment>
<reference evidence="2 3" key="1">
    <citation type="journal article" date="2016" name="Nat. Commun.">
        <title>Thousands of microbial genomes shed light on interconnected biogeochemical processes in an aquifer system.</title>
        <authorList>
            <person name="Anantharaman K."/>
            <person name="Brown C.T."/>
            <person name="Hug L.A."/>
            <person name="Sharon I."/>
            <person name="Castelle C.J."/>
            <person name="Probst A.J."/>
            <person name="Thomas B.C."/>
            <person name="Singh A."/>
            <person name="Wilkins M.J."/>
            <person name="Karaoz U."/>
            <person name="Brodie E.L."/>
            <person name="Williams K.H."/>
            <person name="Hubbard S.S."/>
            <person name="Banfield J.F."/>
        </authorList>
    </citation>
    <scope>NUCLEOTIDE SEQUENCE [LARGE SCALE GENOMIC DNA]</scope>
</reference>
<dbReference type="Proteomes" id="UP000178495">
    <property type="component" value="Unassembled WGS sequence"/>
</dbReference>
<evidence type="ECO:0000256" key="1">
    <source>
        <dbReference type="SAM" id="Phobius"/>
    </source>
</evidence>
<dbReference type="STRING" id="1798652.A3A43_00690"/>
<accession>A0A1G2CJV1</accession>
<protein>
    <submittedName>
        <fullName evidence="2">Uncharacterized protein</fullName>
    </submittedName>
</protein>
<gene>
    <name evidence="2" type="ORF">A3A43_00690</name>
</gene>
<organism evidence="2 3">
    <name type="scientific">Candidatus Liptonbacteria bacterium RIFCSPLOWO2_01_FULL_56_20</name>
    <dbReference type="NCBI Taxonomy" id="1798652"/>
    <lineage>
        <taxon>Bacteria</taxon>
        <taxon>Candidatus Liptoniibacteriota</taxon>
    </lineage>
</organism>